<dbReference type="Proteomes" id="UP001203607">
    <property type="component" value="Unassembled WGS sequence"/>
</dbReference>
<dbReference type="RefSeq" id="WP_249658258.1">
    <property type="nucleotide sequence ID" value="NZ_JAMFMA010000003.1"/>
</dbReference>
<name>A0ABT0PUK1_9FLAO</name>
<organism evidence="2 3">
    <name type="scientific">Flagellimonas spongiicola</name>
    <dbReference type="NCBI Taxonomy" id="2942208"/>
    <lineage>
        <taxon>Bacteria</taxon>
        <taxon>Pseudomonadati</taxon>
        <taxon>Bacteroidota</taxon>
        <taxon>Flavobacteriia</taxon>
        <taxon>Flavobacteriales</taxon>
        <taxon>Flavobacteriaceae</taxon>
        <taxon>Flagellimonas</taxon>
    </lineage>
</organism>
<proteinExistence type="predicted"/>
<evidence type="ECO:0000313" key="3">
    <source>
        <dbReference type="Proteomes" id="UP001203607"/>
    </source>
</evidence>
<sequence length="256" mass="29899">MKPRTLKFWSGSVKEHSKSAITLNSKGVLCPICSSRFSNFMNFGKPKRLNARCKNCGSLERHRLLHLFFQNELGSFTDNASNYKILHFAPEKFFYNYFSSIKGINYKPCDLTPNKYKWKGPVNVSKVDITNIPFESGYFDFILCNHVLEHVLDDALAMKELHRVLNKKGFAIIQVPIHPTLENTYEDRRITKPSERKIAFGQKDHVRWYGKDFKWRLEHVGFQVDVIDYSSQFTPEEKYKYGLLDSESIYLCKKSS</sequence>
<gene>
    <name evidence="2" type="ORF">M3P19_13705</name>
</gene>
<dbReference type="CDD" id="cd02440">
    <property type="entry name" value="AdoMet_MTases"/>
    <property type="match status" value="1"/>
</dbReference>
<dbReference type="SUPFAM" id="SSF53335">
    <property type="entry name" value="S-adenosyl-L-methionine-dependent methyltransferases"/>
    <property type="match status" value="1"/>
</dbReference>
<protein>
    <submittedName>
        <fullName evidence="2">Methyltransferase domain-containing protein</fullName>
    </submittedName>
</protein>
<evidence type="ECO:0000313" key="2">
    <source>
        <dbReference type="EMBL" id="MCL6275070.1"/>
    </source>
</evidence>
<dbReference type="Gene3D" id="3.40.50.150">
    <property type="entry name" value="Vaccinia Virus protein VP39"/>
    <property type="match status" value="1"/>
</dbReference>
<dbReference type="InterPro" id="IPR029063">
    <property type="entry name" value="SAM-dependent_MTases_sf"/>
</dbReference>
<dbReference type="InterPro" id="IPR013216">
    <property type="entry name" value="Methyltransf_11"/>
</dbReference>
<comment type="caution">
    <text evidence="2">The sequence shown here is derived from an EMBL/GenBank/DDBJ whole genome shotgun (WGS) entry which is preliminary data.</text>
</comment>
<accession>A0ABT0PUK1</accession>
<dbReference type="Pfam" id="PF08241">
    <property type="entry name" value="Methyltransf_11"/>
    <property type="match status" value="1"/>
</dbReference>
<dbReference type="GO" id="GO:0008168">
    <property type="term" value="F:methyltransferase activity"/>
    <property type="evidence" value="ECO:0007669"/>
    <property type="project" value="UniProtKB-KW"/>
</dbReference>
<keyword evidence="2" id="KW-0808">Transferase</keyword>
<feature type="domain" description="Methyltransferase type 11" evidence="1">
    <location>
        <begin position="113"/>
        <end position="173"/>
    </location>
</feature>
<keyword evidence="3" id="KW-1185">Reference proteome</keyword>
<reference evidence="2 3" key="1">
    <citation type="submission" date="2022-05" db="EMBL/GenBank/DDBJ databases">
        <authorList>
            <person name="Park J.-S."/>
        </authorList>
    </citation>
    <scope>NUCLEOTIDE SEQUENCE [LARGE SCALE GENOMIC DNA]</scope>
    <source>
        <strain evidence="2 3">2012CJ35-5</strain>
    </source>
</reference>
<keyword evidence="2" id="KW-0489">Methyltransferase</keyword>
<dbReference type="EMBL" id="JAMFMA010000003">
    <property type="protein sequence ID" value="MCL6275070.1"/>
    <property type="molecule type" value="Genomic_DNA"/>
</dbReference>
<dbReference type="GO" id="GO:0032259">
    <property type="term" value="P:methylation"/>
    <property type="evidence" value="ECO:0007669"/>
    <property type="project" value="UniProtKB-KW"/>
</dbReference>
<evidence type="ECO:0000259" key="1">
    <source>
        <dbReference type="Pfam" id="PF08241"/>
    </source>
</evidence>